<evidence type="ECO:0000256" key="13">
    <source>
        <dbReference type="ARBA" id="ARBA00049295"/>
    </source>
</evidence>
<dbReference type="EMBL" id="WBMO01000001">
    <property type="protein sequence ID" value="MDV2476175.1"/>
    <property type="molecule type" value="Genomic_DNA"/>
</dbReference>
<dbReference type="InterPro" id="IPR032677">
    <property type="entry name" value="GTP_cyclohydro_II"/>
</dbReference>
<protein>
    <submittedName>
        <fullName evidence="15">3,4-dihydroxy-2-butanone-4-phosphate synthase</fullName>
        <ecNumber evidence="15">4.1.99.12</ecNumber>
    </submittedName>
</protein>
<sequence>MSRLEAALGAIRAGRPVLVSDDADRENEGDVILAAHHATPEWIAWTVRHTSGLLCAPMTGARADALDLPAMVADNQDPKQTAYTVTVDAARGVTTGISAADRATTLRVIADPTATARDLIRPGHVLPLRARAGGVLERPGHTEAAVDLCALAGVPQVGVIAELVADDGTMMRMPGIEDLGARHDLPVLTIEELRNYRAAHAFPAPVVPAGRVVRGDETLMPTRFGTFRVVGYLDRHTGADHVALIAGSPADGALVRVHSECLTGESFASQRCECGPQLEAALERLAHDGGVLVYLRGHEGRGIGLLKKLAAYRLQDDGFDTVQANLELDEPADGREYGGAAAILHDLGVGSVRLLTNNPAKIAGLEDNGITVTGRELLHVGGRAGERALPRNQAAAYGAHAACGRGLTEFVGIRSKAPCEVAACSGIERDQRHRSPPTRRTAARCPHRAAVLPDCGYRGDPK</sequence>
<evidence type="ECO:0000256" key="10">
    <source>
        <dbReference type="ARBA" id="ARBA00022801"/>
    </source>
</evidence>
<evidence type="ECO:0000256" key="7">
    <source>
        <dbReference type="ARBA" id="ARBA00022619"/>
    </source>
</evidence>
<comment type="pathway">
    <text evidence="4">Cofactor biosynthesis; riboflavin biosynthesis; 5-amino-6-(D-ribitylamino)uracil from GTP: step 1/4.</text>
</comment>
<keyword evidence="16" id="KW-1185">Reference proteome</keyword>
<dbReference type="NCBIfam" id="TIGR00506">
    <property type="entry name" value="ribB"/>
    <property type="match status" value="1"/>
</dbReference>
<dbReference type="InterPro" id="IPR000422">
    <property type="entry name" value="DHBP_synthase_RibB"/>
</dbReference>
<comment type="cofactor">
    <cofactor evidence="2">
        <name>Zn(2+)</name>
        <dbReference type="ChEBI" id="CHEBI:29105"/>
    </cofactor>
</comment>
<dbReference type="InterPro" id="IPR017945">
    <property type="entry name" value="DHBP_synth_RibB-like_a/b_dom"/>
</dbReference>
<dbReference type="Gene3D" id="3.90.870.10">
    <property type="entry name" value="DHBP synthase"/>
    <property type="match status" value="1"/>
</dbReference>
<feature type="domain" description="GTP cyclohydrolase II" evidence="14">
    <location>
        <begin position="217"/>
        <end position="375"/>
    </location>
</feature>
<dbReference type="EC" id="4.1.99.12" evidence="15"/>
<dbReference type="InterPro" id="IPR036144">
    <property type="entry name" value="RibA-like_sf"/>
</dbReference>
<evidence type="ECO:0000256" key="5">
    <source>
        <dbReference type="ARBA" id="ARBA00004904"/>
    </source>
</evidence>
<evidence type="ECO:0000259" key="14">
    <source>
        <dbReference type="Pfam" id="PF00925"/>
    </source>
</evidence>
<evidence type="ECO:0000256" key="3">
    <source>
        <dbReference type="ARBA" id="ARBA00002284"/>
    </source>
</evidence>
<dbReference type="SUPFAM" id="SSF55821">
    <property type="entry name" value="YrdC/RibB"/>
    <property type="match status" value="1"/>
</dbReference>
<comment type="similarity">
    <text evidence="6">In the N-terminal section; belongs to the DHBP synthase family.</text>
</comment>
<evidence type="ECO:0000256" key="6">
    <source>
        <dbReference type="ARBA" id="ARBA00005520"/>
    </source>
</evidence>
<dbReference type="Proteomes" id="UP001275440">
    <property type="component" value="Unassembled WGS sequence"/>
</dbReference>
<dbReference type="PANTHER" id="PTHR21327">
    <property type="entry name" value="GTP CYCLOHYDROLASE II-RELATED"/>
    <property type="match status" value="1"/>
</dbReference>
<name>A0ABU3WQA6_9NOCA</name>
<dbReference type="NCBIfam" id="NF001591">
    <property type="entry name" value="PRK00393.1"/>
    <property type="match status" value="1"/>
</dbReference>
<comment type="caution">
    <text evidence="15">The sequence shown here is derived from an EMBL/GenBank/DDBJ whole genome shotgun (WGS) entry which is preliminary data.</text>
</comment>
<dbReference type="PANTHER" id="PTHR21327:SF18">
    <property type="entry name" value="3,4-DIHYDROXY-2-BUTANONE 4-PHOSPHATE SYNTHASE"/>
    <property type="match status" value="1"/>
</dbReference>
<accession>A0ABU3WQA6</accession>
<evidence type="ECO:0000256" key="9">
    <source>
        <dbReference type="ARBA" id="ARBA00022741"/>
    </source>
</evidence>
<evidence type="ECO:0000256" key="8">
    <source>
        <dbReference type="ARBA" id="ARBA00022723"/>
    </source>
</evidence>
<proteinExistence type="inferred from homology"/>
<comment type="catalytic activity">
    <reaction evidence="1">
        <text>D-ribulose 5-phosphate = (2S)-2-hydroxy-3-oxobutyl phosphate + formate + H(+)</text>
        <dbReference type="Rhea" id="RHEA:18457"/>
        <dbReference type="ChEBI" id="CHEBI:15378"/>
        <dbReference type="ChEBI" id="CHEBI:15740"/>
        <dbReference type="ChEBI" id="CHEBI:58121"/>
        <dbReference type="ChEBI" id="CHEBI:58830"/>
        <dbReference type="EC" id="4.1.99.12"/>
    </reaction>
</comment>
<dbReference type="Pfam" id="PF00925">
    <property type="entry name" value="GTP_cyclohydro2"/>
    <property type="match status" value="1"/>
</dbReference>
<evidence type="ECO:0000256" key="2">
    <source>
        <dbReference type="ARBA" id="ARBA00001947"/>
    </source>
</evidence>
<keyword evidence="12" id="KW-0342">GTP-binding</keyword>
<evidence type="ECO:0000256" key="12">
    <source>
        <dbReference type="ARBA" id="ARBA00023134"/>
    </source>
</evidence>
<evidence type="ECO:0000313" key="15">
    <source>
        <dbReference type="EMBL" id="MDV2476175.1"/>
    </source>
</evidence>
<dbReference type="Pfam" id="PF00926">
    <property type="entry name" value="DHBP_synthase"/>
    <property type="match status" value="1"/>
</dbReference>
<evidence type="ECO:0000256" key="1">
    <source>
        <dbReference type="ARBA" id="ARBA00000141"/>
    </source>
</evidence>
<reference evidence="15 16" key="1">
    <citation type="submission" date="2019-10" db="EMBL/GenBank/DDBJ databases">
        <title>Draft Genome Assembly of Rhodococcus zopfii DSM44189.</title>
        <authorList>
            <person name="Sutton J.M."/>
            <person name="Akob D.M."/>
            <person name="Bushman T.J."/>
        </authorList>
    </citation>
    <scope>NUCLEOTIDE SEQUENCE [LARGE SCALE GENOMIC DNA]</scope>
    <source>
        <strain evidence="15 16">DSM 44189</strain>
    </source>
</reference>
<dbReference type="PIRSF" id="PIRSF001259">
    <property type="entry name" value="RibA"/>
    <property type="match status" value="1"/>
</dbReference>
<keyword evidence="8" id="KW-0479">Metal-binding</keyword>
<comment type="catalytic activity">
    <reaction evidence="13">
        <text>GTP + 4 H2O = 2,5-diamino-6-hydroxy-4-(5-phosphoribosylamino)-pyrimidine + formate + 2 phosphate + 3 H(+)</text>
        <dbReference type="Rhea" id="RHEA:23704"/>
        <dbReference type="ChEBI" id="CHEBI:15377"/>
        <dbReference type="ChEBI" id="CHEBI:15378"/>
        <dbReference type="ChEBI" id="CHEBI:15740"/>
        <dbReference type="ChEBI" id="CHEBI:37565"/>
        <dbReference type="ChEBI" id="CHEBI:43474"/>
        <dbReference type="ChEBI" id="CHEBI:58614"/>
        <dbReference type="EC" id="3.5.4.25"/>
    </reaction>
</comment>
<dbReference type="Gene3D" id="3.40.50.10990">
    <property type="entry name" value="GTP cyclohydrolase II"/>
    <property type="match status" value="1"/>
</dbReference>
<evidence type="ECO:0000256" key="11">
    <source>
        <dbReference type="ARBA" id="ARBA00022833"/>
    </source>
</evidence>
<keyword evidence="7" id="KW-0686">Riboflavin biosynthesis</keyword>
<evidence type="ECO:0000313" key="16">
    <source>
        <dbReference type="Proteomes" id="UP001275440"/>
    </source>
</evidence>
<evidence type="ECO:0000256" key="4">
    <source>
        <dbReference type="ARBA" id="ARBA00004853"/>
    </source>
</evidence>
<keyword evidence="11" id="KW-0862">Zinc</keyword>
<organism evidence="15 16">
    <name type="scientific">Rhodococcus zopfii</name>
    <dbReference type="NCBI Taxonomy" id="43772"/>
    <lineage>
        <taxon>Bacteria</taxon>
        <taxon>Bacillati</taxon>
        <taxon>Actinomycetota</taxon>
        <taxon>Actinomycetes</taxon>
        <taxon>Mycobacteriales</taxon>
        <taxon>Nocardiaceae</taxon>
        <taxon>Rhodococcus</taxon>
    </lineage>
</organism>
<comment type="pathway">
    <text evidence="5">Cofactor biosynthesis; riboflavin biosynthesis; 2-hydroxy-3-oxobutyl phosphate from D-ribulose 5-phosphate: step 1/1.</text>
</comment>
<dbReference type="CDD" id="cd00641">
    <property type="entry name" value="GTP_cyclohydro2"/>
    <property type="match status" value="1"/>
</dbReference>
<keyword evidence="10" id="KW-0378">Hydrolase</keyword>
<keyword evidence="15" id="KW-0456">Lyase</keyword>
<keyword evidence="9" id="KW-0547">Nucleotide-binding</keyword>
<dbReference type="InterPro" id="IPR000926">
    <property type="entry name" value="RibA"/>
</dbReference>
<gene>
    <name evidence="15" type="primary">ribB</name>
    <name evidence="15" type="ORF">F8M49_13970</name>
</gene>
<dbReference type="GO" id="GO:0008686">
    <property type="term" value="F:3,4-dihydroxy-2-butanone-4-phosphate synthase activity"/>
    <property type="evidence" value="ECO:0007669"/>
    <property type="project" value="UniProtKB-EC"/>
</dbReference>
<dbReference type="SUPFAM" id="SSF142695">
    <property type="entry name" value="RibA-like"/>
    <property type="match status" value="1"/>
</dbReference>
<comment type="function">
    <text evidence="3">Catalyzes the conversion of D-ribulose 5-phosphate to formate and 3,4-dihydroxy-2-butanone 4-phosphate.</text>
</comment>